<proteinExistence type="predicted"/>
<dbReference type="Proteomes" id="UP000256388">
    <property type="component" value="Unassembled WGS sequence"/>
</dbReference>
<dbReference type="PIRSF" id="PIRSF000429">
    <property type="entry name" value="Ac-CoA_Ac_transf"/>
    <property type="match status" value="1"/>
</dbReference>
<dbReference type="GO" id="GO:0016747">
    <property type="term" value="F:acyltransferase activity, transferring groups other than amino-acyl groups"/>
    <property type="evidence" value="ECO:0007669"/>
    <property type="project" value="InterPro"/>
</dbReference>
<dbReference type="EMBL" id="QUMS01000001">
    <property type="protein sequence ID" value="REG10647.1"/>
    <property type="molecule type" value="Genomic_DNA"/>
</dbReference>
<name>A0A347ZTY8_9CHLR</name>
<sequence length="386" mass="40692">MRKVAVIGIGATRIDEHWDKSLRELAGDAVLSAMSDAGLDRFDALYVGNMMSSPANQQQHLGTYIADWVGARGKEAMRLESACSSGSAAFRAGFIAVASGEVEIAAVVGVEKMTDSPGSEITSNLATAAHADWEVDQGISFVALNALIMQRYMHEYGWKHSDFANFSVNAHQNAMNNPNARFHAPLTAEKYEASAMICDPINLMDASPIGDGAAAVILVPAEHITRTGSFPLVTVAGSAAASDSIAIHSRKDPLWLSAAEKSSRAAYQQAGITPADINLFEYHDAFTIMAALSLEACGFAERGKGPRLALDNEIGLKGRIPVATLGGLKARGHPVGATGMYQITEVVQQLRGQGGASQVEGARYGMSQNIGGSGSNIITHIFTNAA</sequence>
<dbReference type="Pfam" id="PF22691">
    <property type="entry name" value="Thiolase_C_1"/>
    <property type="match status" value="1"/>
</dbReference>
<dbReference type="PANTHER" id="PTHR42870:SF6">
    <property type="entry name" value="ACETYL-COA C-ACYLTRANSFERASE"/>
    <property type="match status" value="1"/>
</dbReference>
<dbReference type="RefSeq" id="WP_116223814.1">
    <property type="nucleotide sequence ID" value="NZ_AP018437.1"/>
</dbReference>
<dbReference type="InterPro" id="IPR016039">
    <property type="entry name" value="Thiolase-like"/>
</dbReference>
<feature type="domain" description="Thiolase N-terminal" evidence="1">
    <location>
        <begin position="13"/>
        <end position="221"/>
    </location>
</feature>
<dbReference type="InterPro" id="IPR055140">
    <property type="entry name" value="Thiolase_C_2"/>
</dbReference>
<protein>
    <submittedName>
        <fullName evidence="3">Acetyl-CoA C-acetyltransferase</fullName>
    </submittedName>
</protein>
<evidence type="ECO:0000313" key="4">
    <source>
        <dbReference type="Proteomes" id="UP000256388"/>
    </source>
</evidence>
<dbReference type="OrthoDB" id="9785768at2"/>
<evidence type="ECO:0000259" key="2">
    <source>
        <dbReference type="Pfam" id="PF22691"/>
    </source>
</evidence>
<accession>A0A347ZTY8</accession>
<dbReference type="SUPFAM" id="SSF53901">
    <property type="entry name" value="Thiolase-like"/>
    <property type="match status" value="1"/>
</dbReference>
<reference evidence="3 4" key="1">
    <citation type="submission" date="2018-08" db="EMBL/GenBank/DDBJ databases">
        <title>Genomic Encyclopedia of Type Strains, Phase IV (KMG-IV): sequencing the most valuable type-strain genomes for metagenomic binning, comparative biology and taxonomic classification.</title>
        <authorList>
            <person name="Goeker M."/>
        </authorList>
    </citation>
    <scope>NUCLEOTIDE SEQUENCE [LARGE SCALE GENOMIC DNA]</scope>
    <source>
        <strain evidence="3 4">DSM 23923</strain>
    </source>
</reference>
<keyword evidence="3" id="KW-0808">Transferase</keyword>
<dbReference type="CDD" id="cd00829">
    <property type="entry name" value="SCP-x_thiolase"/>
    <property type="match status" value="1"/>
</dbReference>
<organism evidence="3 4">
    <name type="scientific">Pelolinea submarina</name>
    <dbReference type="NCBI Taxonomy" id="913107"/>
    <lineage>
        <taxon>Bacteria</taxon>
        <taxon>Bacillati</taxon>
        <taxon>Chloroflexota</taxon>
        <taxon>Anaerolineae</taxon>
        <taxon>Anaerolineales</taxon>
        <taxon>Anaerolineaceae</taxon>
        <taxon>Pelolinea</taxon>
    </lineage>
</organism>
<comment type="caution">
    <text evidence="3">The sequence shown here is derived from an EMBL/GenBank/DDBJ whole genome shotgun (WGS) entry which is preliminary data.</text>
</comment>
<dbReference type="InterPro" id="IPR002155">
    <property type="entry name" value="Thiolase"/>
</dbReference>
<feature type="domain" description="Thiolase C-terminal" evidence="2">
    <location>
        <begin position="240"/>
        <end position="383"/>
    </location>
</feature>
<dbReference type="Gene3D" id="3.40.47.10">
    <property type="match status" value="1"/>
</dbReference>
<dbReference type="AlphaFoldDB" id="A0A347ZTY8"/>
<dbReference type="InterPro" id="IPR020616">
    <property type="entry name" value="Thiolase_N"/>
</dbReference>
<dbReference type="NCBIfam" id="NF004720">
    <property type="entry name" value="PRK06064.1"/>
    <property type="match status" value="1"/>
</dbReference>
<evidence type="ECO:0000313" key="3">
    <source>
        <dbReference type="EMBL" id="REG10647.1"/>
    </source>
</evidence>
<dbReference type="PANTHER" id="PTHR42870">
    <property type="entry name" value="ACETYL-COA C-ACETYLTRANSFERASE"/>
    <property type="match status" value="1"/>
</dbReference>
<dbReference type="Pfam" id="PF00108">
    <property type="entry name" value="Thiolase_N"/>
    <property type="match status" value="1"/>
</dbReference>
<keyword evidence="4" id="KW-1185">Reference proteome</keyword>
<evidence type="ECO:0000259" key="1">
    <source>
        <dbReference type="Pfam" id="PF00108"/>
    </source>
</evidence>
<gene>
    <name evidence="3" type="ORF">DFR64_0506</name>
</gene>